<evidence type="ECO:0000313" key="2">
    <source>
        <dbReference type="Proteomes" id="UP000002318"/>
    </source>
</evidence>
<dbReference type="HOGENOM" id="CLU_882607_0_0_12"/>
<gene>
    <name evidence="1" type="ordered locus">Spirs_2886</name>
</gene>
<reference evidence="1 2" key="1">
    <citation type="journal article" date="2010" name="Stand. Genomic Sci.">
        <title>Complete genome sequence of Spirochaeta smaragdinae type strain (SEBR 4228).</title>
        <authorList>
            <person name="Mavromatis K."/>
            <person name="Yasawong M."/>
            <person name="Chertkov O."/>
            <person name="Lapidus A."/>
            <person name="Lucas S."/>
            <person name="Nolan M."/>
            <person name="Del Rio T.G."/>
            <person name="Tice H."/>
            <person name="Cheng J.F."/>
            <person name="Pitluck S."/>
            <person name="Liolios K."/>
            <person name="Ivanova N."/>
            <person name="Tapia R."/>
            <person name="Han C."/>
            <person name="Bruce D."/>
            <person name="Goodwin L."/>
            <person name="Pati A."/>
            <person name="Chen A."/>
            <person name="Palaniappan K."/>
            <person name="Land M."/>
            <person name="Hauser L."/>
            <person name="Chang Y.J."/>
            <person name="Jeffries C.D."/>
            <person name="Detter J.C."/>
            <person name="Rohde M."/>
            <person name="Brambilla E."/>
            <person name="Spring S."/>
            <person name="Goker M."/>
            <person name="Sikorski J."/>
            <person name="Woyke T."/>
            <person name="Bristow J."/>
            <person name="Eisen J.A."/>
            <person name="Markowitz V."/>
            <person name="Hugenholtz P."/>
            <person name="Klenk H.P."/>
            <person name="Kyrpides N.C."/>
        </authorList>
    </citation>
    <scope>NUCLEOTIDE SEQUENCE [LARGE SCALE GENOMIC DNA]</scope>
    <source>
        <strain evidence="2">DSM 11293 / JCM 15392 / SEBR 4228</strain>
    </source>
</reference>
<dbReference type="Proteomes" id="UP000002318">
    <property type="component" value="Chromosome"/>
</dbReference>
<dbReference type="STRING" id="573413.Spirs_2886"/>
<proteinExistence type="predicted"/>
<accession>E1R3L8</accession>
<organism evidence="1 2">
    <name type="scientific">Sediminispirochaeta smaragdinae (strain DSM 11293 / JCM 15392 / SEBR 4228)</name>
    <name type="common">Spirochaeta smaragdinae</name>
    <dbReference type="NCBI Taxonomy" id="573413"/>
    <lineage>
        <taxon>Bacteria</taxon>
        <taxon>Pseudomonadati</taxon>
        <taxon>Spirochaetota</taxon>
        <taxon>Spirochaetia</taxon>
        <taxon>Spirochaetales</taxon>
        <taxon>Spirochaetaceae</taxon>
        <taxon>Sediminispirochaeta</taxon>
    </lineage>
</organism>
<dbReference type="RefSeq" id="WP_013255448.1">
    <property type="nucleotide sequence ID" value="NC_014364.1"/>
</dbReference>
<dbReference type="KEGG" id="ssm:Spirs_2886"/>
<dbReference type="AlphaFoldDB" id="E1R3L8"/>
<dbReference type="eggNOG" id="ENOG5033RQY">
    <property type="taxonomic scope" value="Bacteria"/>
</dbReference>
<sequence length="320" mass="37427">MIGLMQGAPGEFTFGWADPQINNMLKSISSEEVAYTLHFNQNEEFFLKLQSPFKVPQFPIHHDVDNPEPSDSYRNAVIGLLEQILPLCPSVFEHLSYIFDPAEIFRPLFFQIYQIKKTYYLYLVQLDLRYRPSESTIVEQGDNDLSHCFQSWKLFLECNLIPLSGLTTEEGKVVGCSIEQSVSQTWIGESGRGYIVQGIWMDHDLTKFFSKLMLPSGKKSYPYYPFNCKHRSICHSVLNLSPEGRKRHLHIAVQARSFLTQHIETMQETLKRKTFSVNLPQFNQIKEQIPEYWNKIWEPLIVKPYLNEHDMKEFLVEFND</sequence>
<keyword evidence="2" id="KW-1185">Reference proteome</keyword>
<protein>
    <submittedName>
        <fullName evidence="1">Uncharacterized protein</fullName>
    </submittedName>
</protein>
<dbReference type="OrthoDB" id="368238at2"/>
<name>E1R3L8_SEDSS</name>
<evidence type="ECO:0000313" key="1">
    <source>
        <dbReference type="EMBL" id="ADK81989.1"/>
    </source>
</evidence>
<dbReference type="EMBL" id="CP002116">
    <property type="protein sequence ID" value="ADK81989.1"/>
    <property type="molecule type" value="Genomic_DNA"/>
</dbReference>